<dbReference type="EMBL" id="SPHZ02000005">
    <property type="protein sequence ID" value="KAF0917030.1"/>
    <property type="molecule type" value="Genomic_DNA"/>
</dbReference>
<evidence type="ECO:0000313" key="3">
    <source>
        <dbReference type="Proteomes" id="UP000479710"/>
    </source>
</evidence>
<feature type="compositionally biased region" description="Basic and acidic residues" evidence="1">
    <location>
        <begin position="78"/>
        <end position="90"/>
    </location>
</feature>
<protein>
    <submittedName>
        <fullName evidence="2">Uncharacterized protein</fullName>
    </submittedName>
</protein>
<gene>
    <name evidence="2" type="ORF">E2562_016330</name>
</gene>
<feature type="compositionally biased region" description="Polar residues" evidence="1">
    <location>
        <begin position="26"/>
        <end position="44"/>
    </location>
</feature>
<evidence type="ECO:0000256" key="1">
    <source>
        <dbReference type="SAM" id="MobiDB-lite"/>
    </source>
</evidence>
<dbReference type="AlphaFoldDB" id="A0A6G1DWZ0"/>
<proteinExistence type="predicted"/>
<name>A0A6G1DWZ0_9ORYZ</name>
<dbReference type="Proteomes" id="UP000479710">
    <property type="component" value="Unassembled WGS sequence"/>
</dbReference>
<organism evidence="2 3">
    <name type="scientific">Oryza meyeriana var. granulata</name>
    <dbReference type="NCBI Taxonomy" id="110450"/>
    <lineage>
        <taxon>Eukaryota</taxon>
        <taxon>Viridiplantae</taxon>
        <taxon>Streptophyta</taxon>
        <taxon>Embryophyta</taxon>
        <taxon>Tracheophyta</taxon>
        <taxon>Spermatophyta</taxon>
        <taxon>Magnoliopsida</taxon>
        <taxon>Liliopsida</taxon>
        <taxon>Poales</taxon>
        <taxon>Poaceae</taxon>
        <taxon>BOP clade</taxon>
        <taxon>Oryzoideae</taxon>
        <taxon>Oryzeae</taxon>
        <taxon>Oryzinae</taxon>
        <taxon>Oryza</taxon>
        <taxon>Oryza meyeriana</taxon>
    </lineage>
</organism>
<evidence type="ECO:0000313" key="2">
    <source>
        <dbReference type="EMBL" id="KAF0917030.1"/>
    </source>
</evidence>
<reference evidence="2 3" key="1">
    <citation type="submission" date="2019-11" db="EMBL/GenBank/DDBJ databases">
        <title>Whole genome sequence of Oryza granulata.</title>
        <authorList>
            <person name="Li W."/>
        </authorList>
    </citation>
    <scope>NUCLEOTIDE SEQUENCE [LARGE SCALE GENOMIC DNA]</scope>
    <source>
        <strain evidence="3">cv. Menghai</strain>
        <tissue evidence="2">Leaf</tissue>
    </source>
</reference>
<comment type="caution">
    <text evidence="2">The sequence shown here is derived from an EMBL/GenBank/DDBJ whole genome shotgun (WGS) entry which is preliminary data.</text>
</comment>
<keyword evidence="3" id="KW-1185">Reference proteome</keyword>
<sequence length="90" mass="9944">MPAGARLATMRDALGRRFQETKRFTEQQTSESAVSFLLPNTQPWSMPPPTSPAGEHRVNPSLRPDSRYLGSPPVPPAGEHRVNPSLRLDP</sequence>
<feature type="region of interest" description="Disordered" evidence="1">
    <location>
        <begin position="23"/>
        <end position="90"/>
    </location>
</feature>
<accession>A0A6G1DWZ0</accession>